<evidence type="ECO:0000313" key="2">
    <source>
        <dbReference type="Proteomes" id="UP000003146"/>
    </source>
</evidence>
<dbReference type="EMBL" id="ABIY02000115">
    <property type="protein sequence ID" value="EDU99692.1"/>
    <property type="molecule type" value="Genomic_DNA"/>
</dbReference>
<accession>B3JMT2</accession>
<dbReference type="STRING" id="470145.BACCOP_03237"/>
<proteinExistence type="predicted"/>
<evidence type="ECO:0000313" key="1">
    <source>
        <dbReference type="EMBL" id="EDU99692.1"/>
    </source>
</evidence>
<dbReference type="HOGENOM" id="CLU_3265517_0_0_10"/>
<reference evidence="1 2" key="1">
    <citation type="submission" date="2008-04" db="EMBL/GenBank/DDBJ databases">
        <title>Draft genome sequence of Bacteroides coprocola (DSM 17136).</title>
        <authorList>
            <person name="Sudarsanam P."/>
            <person name="Ley R."/>
            <person name="Guruge J."/>
            <person name="Turnbaugh P.J."/>
            <person name="Mahowald M."/>
            <person name="Liep D."/>
            <person name="Gordon J."/>
        </authorList>
    </citation>
    <scope>NUCLEOTIDE SEQUENCE [LARGE SCALE GENOMIC DNA]</scope>
    <source>
        <strain evidence="1 2">DSM 17136</strain>
    </source>
</reference>
<gene>
    <name evidence="1" type="ORF">BACCOP_03237</name>
</gene>
<reference evidence="1 2" key="2">
    <citation type="submission" date="2008-04" db="EMBL/GenBank/DDBJ databases">
        <authorList>
            <person name="Fulton L."/>
            <person name="Clifton S."/>
            <person name="Fulton B."/>
            <person name="Xu J."/>
            <person name="Minx P."/>
            <person name="Pepin K.H."/>
            <person name="Johnson M."/>
            <person name="Thiruvilangam P."/>
            <person name="Bhonagiri V."/>
            <person name="Nash W.E."/>
            <person name="Mardis E.R."/>
            <person name="Wilson R.K."/>
        </authorList>
    </citation>
    <scope>NUCLEOTIDE SEQUENCE [LARGE SCALE GENOMIC DNA]</scope>
    <source>
        <strain evidence="1 2">DSM 17136</strain>
    </source>
</reference>
<name>B3JMT2_9BACT</name>
<sequence>MRRQKASYFLSDKKTFQKDFFILTEGMKRINYELKQRTITI</sequence>
<dbReference type="AlphaFoldDB" id="B3JMT2"/>
<dbReference type="Proteomes" id="UP000003146">
    <property type="component" value="Unassembled WGS sequence"/>
</dbReference>
<comment type="caution">
    <text evidence="1">The sequence shown here is derived from an EMBL/GenBank/DDBJ whole genome shotgun (WGS) entry which is preliminary data.</text>
</comment>
<protein>
    <submittedName>
        <fullName evidence="1">Uncharacterized protein</fullName>
    </submittedName>
</protein>
<organism evidence="1 2">
    <name type="scientific">Phocaeicola coprocola DSM 17136</name>
    <dbReference type="NCBI Taxonomy" id="470145"/>
    <lineage>
        <taxon>Bacteria</taxon>
        <taxon>Pseudomonadati</taxon>
        <taxon>Bacteroidota</taxon>
        <taxon>Bacteroidia</taxon>
        <taxon>Bacteroidales</taxon>
        <taxon>Bacteroidaceae</taxon>
        <taxon>Phocaeicola</taxon>
    </lineage>
</organism>